<keyword evidence="1" id="KW-0238">DNA-binding</keyword>
<dbReference type="Gene3D" id="1.10.260.40">
    <property type="entry name" value="lambda repressor-like DNA-binding domains"/>
    <property type="match status" value="1"/>
</dbReference>
<feature type="transmembrane region" description="Helical" evidence="2">
    <location>
        <begin position="81"/>
        <end position="100"/>
    </location>
</feature>
<accession>A0A3S5HJX9</accession>
<keyword evidence="2" id="KW-0472">Membrane</keyword>
<evidence type="ECO:0000313" key="4">
    <source>
        <dbReference type="EMBL" id="AZK43509.1"/>
    </source>
</evidence>
<dbReference type="KEGG" id="eri:EEI45_00610"/>
<reference evidence="4 5" key="1">
    <citation type="journal article" date="2020" name="Int. J. Syst. Evol. Microbiol.">
        <title>Description of Erysipelothrix piscisicarius sp. nov., an emergent fish pathogen, and assessment of virulence using a tiger barb (Puntigrus tetrazona) infection model.</title>
        <authorList>
            <person name="Pomaranski E.K."/>
            <person name="Griffin M.J."/>
            <person name="Camus A.C."/>
            <person name="Armwood A.R."/>
            <person name="Shelley J."/>
            <person name="Waldbieser G.C."/>
            <person name="LaFrentz B.R."/>
            <person name="Garcia J.C."/>
            <person name="Yanong R."/>
            <person name="Soto E."/>
        </authorList>
    </citation>
    <scope>NUCLEOTIDE SEQUENCE [LARGE SCALE GENOMIC DNA]</scope>
    <source>
        <strain evidence="4 5">15TAL0474</strain>
    </source>
</reference>
<dbReference type="InterPro" id="IPR010982">
    <property type="entry name" value="Lambda_DNA-bd_dom_sf"/>
</dbReference>
<dbReference type="PANTHER" id="PTHR46558:SF15">
    <property type="entry name" value="HELIX-TURN-HELIX DOMAIN PROTEIN"/>
    <property type="match status" value="1"/>
</dbReference>
<protein>
    <submittedName>
        <fullName evidence="4">XRE family transcriptional regulator</fullName>
    </submittedName>
</protein>
<dbReference type="SMART" id="SM00530">
    <property type="entry name" value="HTH_XRE"/>
    <property type="match status" value="1"/>
</dbReference>
<feature type="transmembrane region" description="Helical" evidence="2">
    <location>
        <begin position="106"/>
        <end position="123"/>
    </location>
</feature>
<evidence type="ECO:0000259" key="3">
    <source>
        <dbReference type="PROSITE" id="PS50943"/>
    </source>
</evidence>
<dbReference type="SUPFAM" id="SSF47413">
    <property type="entry name" value="lambda repressor-like DNA-binding domains"/>
    <property type="match status" value="1"/>
</dbReference>
<dbReference type="AlphaFoldDB" id="A0A3S5HJX9"/>
<dbReference type="PANTHER" id="PTHR46558">
    <property type="entry name" value="TRACRIPTIONAL REGULATORY PROTEIN-RELATED-RELATED"/>
    <property type="match status" value="1"/>
</dbReference>
<dbReference type="CDD" id="cd00093">
    <property type="entry name" value="HTH_XRE"/>
    <property type="match status" value="1"/>
</dbReference>
<sequence length="274" mass="31940">MIINQQIKFYRTEQKMSQDMLAEKLNISRQSISKWERGESLPSIDNLVRLSEILGIPLDELVKGKETFPIPFSFGQNRSKVFFVIFVLLTTLVCFVAYAIKPHLLVVLLTFGYCYGMVSLIGFRNFKDYYNYFTVWNQGIEVYVGTKLKLTASFLSFMGKRKTKQIPYDSIDSIKIYFNNEGYDPGTHEGLNYRRRQTVVGREAFYLLLTTDRKETYTLNLDRLFYPQSDEYKHFSAIMNFFEKHGVSVVDTYGILEAITDEYDLIEAAYQKGL</sequence>
<gene>
    <name evidence="4" type="ORF">EEI45_00610</name>
</gene>
<evidence type="ECO:0000256" key="2">
    <source>
        <dbReference type="SAM" id="Phobius"/>
    </source>
</evidence>
<keyword evidence="5" id="KW-1185">Reference proteome</keyword>
<evidence type="ECO:0000256" key="1">
    <source>
        <dbReference type="ARBA" id="ARBA00023125"/>
    </source>
</evidence>
<dbReference type="Pfam" id="PF01381">
    <property type="entry name" value="HTH_3"/>
    <property type="match status" value="1"/>
</dbReference>
<dbReference type="InterPro" id="IPR001387">
    <property type="entry name" value="Cro/C1-type_HTH"/>
</dbReference>
<dbReference type="EMBL" id="CP034234">
    <property type="protein sequence ID" value="AZK43509.1"/>
    <property type="molecule type" value="Genomic_DNA"/>
</dbReference>
<keyword evidence="2" id="KW-0812">Transmembrane</keyword>
<proteinExistence type="predicted"/>
<name>A0A3S5HJX9_9FIRM</name>
<dbReference type="Proteomes" id="UP000278804">
    <property type="component" value="Chromosome"/>
</dbReference>
<organism evidence="4 5">
    <name type="scientific">Erysipelothrix piscisicarius</name>
    <dbReference type="NCBI Taxonomy" id="2485784"/>
    <lineage>
        <taxon>Bacteria</taxon>
        <taxon>Bacillati</taxon>
        <taxon>Bacillota</taxon>
        <taxon>Erysipelotrichia</taxon>
        <taxon>Erysipelotrichales</taxon>
        <taxon>Erysipelotrichaceae</taxon>
        <taxon>Erysipelothrix</taxon>
    </lineage>
</organism>
<dbReference type="GO" id="GO:0003677">
    <property type="term" value="F:DNA binding"/>
    <property type="evidence" value="ECO:0007669"/>
    <property type="project" value="UniProtKB-KW"/>
</dbReference>
<keyword evidence="2" id="KW-1133">Transmembrane helix</keyword>
<dbReference type="RefSeq" id="WP_125163733.1">
    <property type="nucleotide sequence ID" value="NZ_CP034234.1"/>
</dbReference>
<evidence type="ECO:0000313" key="5">
    <source>
        <dbReference type="Proteomes" id="UP000278804"/>
    </source>
</evidence>
<dbReference type="PROSITE" id="PS50943">
    <property type="entry name" value="HTH_CROC1"/>
    <property type="match status" value="1"/>
</dbReference>
<feature type="domain" description="HTH cro/C1-type" evidence="3">
    <location>
        <begin position="7"/>
        <end position="61"/>
    </location>
</feature>